<accession>A0A816W2D4</accession>
<proteinExistence type="predicted"/>
<gene>
    <name evidence="1" type="ORF">DARMORV10_A03P58610.1</name>
</gene>
<dbReference type="AlphaFoldDB" id="A0A816W2D4"/>
<dbReference type="PANTHER" id="PTHR21234">
    <property type="entry name" value="PURINE NUCLEOSIDE PHOSPHORYLASE"/>
    <property type="match status" value="1"/>
</dbReference>
<dbReference type="Proteomes" id="UP001295469">
    <property type="component" value="Chromosome A03"/>
</dbReference>
<dbReference type="PANTHER" id="PTHR21234:SF42">
    <property type="entry name" value="PHOSPHORYLASE SUPERFAMILY PROTEIN"/>
    <property type="match status" value="1"/>
</dbReference>
<dbReference type="EMBL" id="HG994357">
    <property type="protein sequence ID" value="CAF2131920.1"/>
    <property type="molecule type" value="Genomic_DNA"/>
</dbReference>
<organism evidence="1">
    <name type="scientific">Brassica napus</name>
    <name type="common">Rape</name>
    <dbReference type="NCBI Taxonomy" id="3708"/>
    <lineage>
        <taxon>Eukaryota</taxon>
        <taxon>Viridiplantae</taxon>
        <taxon>Streptophyta</taxon>
        <taxon>Embryophyta</taxon>
        <taxon>Tracheophyta</taxon>
        <taxon>Spermatophyta</taxon>
        <taxon>Magnoliopsida</taxon>
        <taxon>eudicotyledons</taxon>
        <taxon>Gunneridae</taxon>
        <taxon>Pentapetalae</taxon>
        <taxon>rosids</taxon>
        <taxon>malvids</taxon>
        <taxon>Brassicales</taxon>
        <taxon>Brassicaceae</taxon>
        <taxon>Brassiceae</taxon>
        <taxon>Brassica</taxon>
    </lineage>
</organism>
<name>A0A816W2D4_BRANA</name>
<protein>
    <submittedName>
        <fullName evidence="1">(rape) hypothetical protein</fullName>
    </submittedName>
</protein>
<sequence>MNYTLGPGRYVYICRYGAGIDNELALEGGGDYTREIGYLEFAKYTNGSDNLLNRIWYQPEEIFPVTGTPEVRVDEYFLDIASKLEVRDLLYFVSI</sequence>
<reference evidence="1" key="1">
    <citation type="submission" date="2021-01" db="EMBL/GenBank/DDBJ databases">
        <authorList>
            <consortium name="Genoscope - CEA"/>
            <person name="William W."/>
        </authorList>
    </citation>
    <scope>NUCLEOTIDE SEQUENCE</scope>
</reference>
<evidence type="ECO:0000313" key="1">
    <source>
        <dbReference type="EMBL" id="CAF2131920.1"/>
    </source>
</evidence>